<evidence type="ECO:0000256" key="3">
    <source>
        <dbReference type="ARBA" id="ARBA00022801"/>
    </source>
</evidence>
<sequence>MTAARVLIVDDSAVMRALVRNTLSNDDSIEIVGEATNVAEARQKIKEIEPDVLTLDVEMPGMNGLEFLEKIMRLRPMPVVMVSSLTRPGADAALRAFEIGAFDCVAKPNGSLGGNFSTLPSIVKQAAAAKARIGLRVERAGAPASVQPAAMERKADWPQIVAIGASTGGVEALIAFLSNYPKNCPPTVIVQHMPGLFTTSFAARLDRACAARVAEAEDGEPLMEGRVYLARGGRHLRVRTGAQPRCVVRGEEVNQGHCPSVDTLFHSVAENYGAGATGVLLTGMGRDGAEGLLAIRREGGRTFAQDKGTALVYGMPRVAHEIGAVDRGTPLHAIAREVFA</sequence>
<protein>
    <recommendedName>
        <fullName evidence="5">Protein-glutamate methylesterase/protein-glutamine glutaminase</fullName>
        <ecNumber evidence="5">3.1.1.61</ecNumber>
        <ecNumber evidence="5">3.5.1.44</ecNumber>
    </recommendedName>
</protein>
<comment type="catalytic activity">
    <reaction evidence="4 5">
        <text>[protein]-L-glutamate 5-O-methyl ester + H2O = L-glutamyl-[protein] + methanol + H(+)</text>
        <dbReference type="Rhea" id="RHEA:23236"/>
        <dbReference type="Rhea" id="RHEA-COMP:10208"/>
        <dbReference type="Rhea" id="RHEA-COMP:10311"/>
        <dbReference type="ChEBI" id="CHEBI:15377"/>
        <dbReference type="ChEBI" id="CHEBI:15378"/>
        <dbReference type="ChEBI" id="CHEBI:17790"/>
        <dbReference type="ChEBI" id="CHEBI:29973"/>
        <dbReference type="ChEBI" id="CHEBI:82795"/>
        <dbReference type="EC" id="3.1.1.61"/>
    </reaction>
</comment>
<dbReference type="InterPro" id="IPR011006">
    <property type="entry name" value="CheY-like_superfamily"/>
</dbReference>
<accession>A0A371X853</accession>
<comment type="domain">
    <text evidence="5">Contains a C-terminal catalytic domain, and an N-terminal region which modulates catalytic activity.</text>
</comment>
<comment type="similarity">
    <text evidence="5">Belongs to the CheB family.</text>
</comment>
<comment type="catalytic activity">
    <reaction evidence="5">
        <text>L-glutaminyl-[protein] + H2O = L-glutamyl-[protein] + NH4(+)</text>
        <dbReference type="Rhea" id="RHEA:16441"/>
        <dbReference type="Rhea" id="RHEA-COMP:10207"/>
        <dbReference type="Rhea" id="RHEA-COMP:10208"/>
        <dbReference type="ChEBI" id="CHEBI:15377"/>
        <dbReference type="ChEBI" id="CHEBI:28938"/>
        <dbReference type="ChEBI" id="CHEBI:29973"/>
        <dbReference type="ChEBI" id="CHEBI:30011"/>
        <dbReference type="EC" id="3.5.1.44"/>
    </reaction>
</comment>
<gene>
    <name evidence="5" type="primary">cheB</name>
    <name evidence="10" type="ORF">DYI37_05980</name>
</gene>
<feature type="domain" description="Response regulatory" evidence="8">
    <location>
        <begin position="5"/>
        <end position="122"/>
    </location>
</feature>
<dbReference type="PANTHER" id="PTHR42872">
    <property type="entry name" value="PROTEIN-GLUTAMATE METHYLESTERASE/PROTEIN-GLUTAMINE GLUTAMINASE"/>
    <property type="match status" value="1"/>
</dbReference>
<evidence type="ECO:0000256" key="7">
    <source>
        <dbReference type="PROSITE-ProRule" id="PRU00169"/>
    </source>
</evidence>
<dbReference type="InterPro" id="IPR035909">
    <property type="entry name" value="CheB_C"/>
</dbReference>
<dbReference type="SUPFAM" id="SSF52738">
    <property type="entry name" value="Methylesterase CheB, C-terminal domain"/>
    <property type="match status" value="1"/>
</dbReference>
<dbReference type="GO" id="GO:0050568">
    <property type="term" value="F:protein-glutamine glutaminase activity"/>
    <property type="evidence" value="ECO:0007669"/>
    <property type="project" value="UniProtKB-UniRule"/>
</dbReference>
<comment type="PTM">
    <text evidence="5">Phosphorylated by CheA. Phosphorylation of the N-terminal regulatory domain activates the methylesterase activity.</text>
</comment>
<keyword evidence="11" id="KW-1185">Reference proteome</keyword>
<dbReference type="Gene3D" id="3.40.50.2300">
    <property type="match status" value="1"/>
</dbReference>
<dbReference type="PIRSF" id="PIRSF000876">
    <property type="entry name" value="RR_chemtxs_CheB"/>
    <property type="match status" value="1"/>
</dbReference>
<reference evidence="10 11" key="1">
    <citation type="submission" date="2018-08" db="EMBL/GenBank/DDBJ databases">
        <title>Fulvimarina sp. 85, whole genome shotgun sequence.</title>
        <authorList>
            <person name="Tuo L."/>
        </authorList>
    </citation>
    <scope>NUCLEOTIDE SEQUENCE [LARGE SCALE GENOMIC DNA]</scope>
    <source>
        <strain evidence="10 11">85</strain>
    </source>
</reference>
<feature type="active site" evidence="5 6">
    <location>
        <position position="192"/>
    </location>
</feature>
<organism evidence="10 11">
    <name type="scientific">Fulvimarina endophytica</name>
    <dbReference type="NCBI Taxonomy" id="2293836"/>
    <lineage>
        <taxon>Bacteria</taxon>
        <taxon>Pseudomonadati</taxon>
        <taxon>Pseudomonadota</taxon>
        <taxon>Alphaproteobacteria</taxon>
        <taxon>Hyphomicrobiales</taxon>
        <taxon>Aurantimonadaceae</taxon>
        <taxon>Fulvimarina</taxon>
    </lineage>
</organism>
<keyword evidence="1 5" id="KW-0963">Cytoplasm</keyword>
<dbReference type="PROSITE" id="PS50110">
    <property type="entry name" value="RESPONSE_REGULATORY"/>
    <property type="match status" value="1"/>
</dbReference>
<dbReference type="OrthoDB" id="9793421at2"/>
<dbReference type="PANTHER" id="PTHR42872:SF6">
    <property type="entry name" value="PROTEIN-GLUTAMATE METHYLESTERASE_PROTEIN-GLUTAMINE GLUTAMINASE"/>
    <property type="match status" value="1"/>
</dbReference>
<dbReference type="Gene3D" id="3.40.50.180">
    <property type="entry name" value="Methylesterase CheB, C-terminal domain"/>
    <property type="match status" value="1"/>
</dbReference>
<evidence type="ECO:0000259" key="9">
    <source>
        <dbReference type="PROSITE" id="PS50122"/>
    </source>
</evidence>
<dbReference type="NCBIfam" id="NF001965">
    <property type="entry name" value="PRK00742.1"/>
    <property type="match status" value="1"/>
</dbReference>
<dbReference type="SUPFAM" id="SSF52172">
    <property type="entry name" value="CheY-like"/>
    <property type="match status" value="1"/>
</dbReference>
<dbReference type="CDD" id="cd17541">
    <property type="entry name" value="REC_CheB-like"/>
    <property type="match status" value="1"/>
</dbReference>
<dbReference type="Pfam" id="PF00072">
    <property type="entry name" value="Response_reg"/>
    <property type="match status" value="1"/>
</dbReference>
<keyword evidence="3 5" id="KW-0378">Hydrolase</keyword>
<feature type="domain" description="CheB-type methylesterase" evidence="9">
    <location>
        <begin position="159"/>
        <end position="340"/>
    </location>
</feature>
<dbReference type="RefSeq" id="WP_116682268.1">
    <property type="nucleotide sequence ID" value="NZ_QURL01000002.1"/>
</dbReference>
<comment type="caution">
    <text evidence="10">The sequence shown here is derived from an EMBL/GenBank/DDBJ whole genome shotgun (WGS) entry which is preliminary data.</text>
</comment>
<dbReference type="GO" id="GO:0006935">
    <property type="term" value="P:chemotaxis"/>
    <property type="evidence" value="ECO:0007669"/>
    <property type="project" value="UniProtKB-UniRule"/>
</dbReference>
<dbReference type="CDD" id="cd16432">
    <property type="entry name" value="CheB_Rec"/>
    <property type="match status" value="1"/>
</dbReference>
<dbReference type="InterPro" id="IPR001789">
    <property type="entry name" value="Sig_transdc_resp-reg_receiver"/>
</dbReference>
<dbReference type="Proteomes" id="UP000264310">
    <property type="component" value="Unassembled WGS sequence"/>
</dbReference>
<dbReference type="Pfam" id="PF01339">
    <property type="entry name" value="CheB_methylest"/>
    <property type="match status" value="1"/>
</dbReference>
<evidence type="ECO:0000259" key="8">
    <source>
        <dbReference type="PROSITE" id="PS50110"/>
    </source>
</evidence>
<dbReference type="HAMAP" id="MF_00099">
    <property type="entry name" value="CheB_chemtxs"/>
    <property type="match status" value="1"/>
</dbReference>
<dbReference type="PROSITE" id="PS50122">
    <property type="entry name" value="CHEB"/>
    <property type="match status" value="1"/>
</dbReference>
<comment type="function">
    <text evidence="5">Involved in chemotaxis. Part of a chemotaxis signal transduction system that modulates chemotaxis in response to various stimuli. Catalyzes the demethylation of specific methylglutamate residues introduced into the chemoreceptors (methyl-accepting chemotaxis proteins or MCP) by CheR. Also mediates the irreversible deamidation of specific glutamine residues to glutamic acid.</text>
</comment>
<feature type="active site" evidence="5 6">
    <location>
        <position position="287"/>
    </location>
</feature>
<dbReference type="SMART" id="SM00448">
    <property type="entry name" value="REC"/>
    <property type="match status" value="1"/>
</dbReference>
<feature type="modified residue" description="4-aspartylphosphate" evidence="5 7">
    <location>
        <position position="56"/>
    </location>
</feature>
<evidence type="ECO:0000256" key="4">
    <source>
        <dbReference type="ARBA" id="ARBA00048267"/>
    </source>
</evidence>
<dbReference type="GO" id="GO:0008984">
    <property type="term" value="F:protein-glutamate methylesterase activity"/>
    <property type="evidence" value="ECO:0007669"/>
    <property type="project" value="UniProtKB-UniRule"/>
</dbReference>
<evidence type="ECO:0000256" key="6">
    <source>
        <dbReference type="PROSITE-ProRule" id="PRU00050"/>
    </source>
</evidence>
<dbReference type="EMBL" id="QURL01000002">
    <property type="protein sequence ID" value="RFC65371.1"/>
    <property type="molecule type" value="Genomic_DNA"/>
</dbReference>
<dbReference type="AlphaFoldDB" id="A0A371X853"/>
<evidence type="ECO:0000256" key="1">
    <source>
        <dbReference type="ARBA" id="ARBA00022490"/>
    </source>
</evidence>
<feature type="active site" evidence="5 6">
    <location>
        <position position="166"/>
    </location>
</feature>
<dbReference type="EC" id="3.1.1.61" evidence="5"/>
<dbReference type="GO" id="GO:0005737">
    <property type="term" value="C:cytoplasm"/>
    <property type="evidence" value="ECO:0007669"/>
    <property type="project" value="UniProtKB-SubCell"/>
</dbReference>
<evidence type="ECO:0000256" key="5">
    <source>
        <dbReference type="HAMAP-Rule" id="MF_00099"/>
    </source>
</evidence>
<dbReference type="GO" id="GO:0000156">
    <property type="term" value="F:phosphorelay response regulator activity"/>
    <property type="evidence" value="ECO:0007669"/>
    <property type="project" value="InterPro"/>
</dbReference>
<keyword evidence="2 5" id="KW-0145">Chemotaxis</keyword>
<proteinExistence type="inferred from homology"/>
<dbReference type="EC" id="3.5.1.44" evidence="5"/>
<name>A0A371X853_9HYPH</name>
<keyword evidence="5 7" id="KW-0597">Phosphoprotein</keyword>
<evidence type="ECO:0000313" key="10">
    <source>
        <dbReference type="EMBL" id="RFC65371.1"/>
    </source>
</evidence>
<comment type="subcellular location">
    <subcellularLocation>
        <location evidence="5">Cytoplasm</location>
    </subcellularLocation>
</comment>
<evidence type="ECO:0000313" key="11">
    <source>
        <dbReference type="Proteomes" id="UP000264310"/>
    </source>
</evidence>
<dbReference type="InterPro" id="IPR008248">
    <property type="entry name" value="CheB-like"/>
</dbReference>
<evidence type="ECO:0000256" key="2">
    <source>
        <dbReference type="ARBA" id="ARBA00022500"/>
    </source>
</evidence>
<dbReference type="InterPro" id="IPR000673">
    <property type="entry name" value="Sig_transdc_resp-reg_Me-estase"/>
</dbReference>